<dbReference type="AlphaFoldDB" id="A0A9W8LQS0"/>
<dbReference type="InterPro" id="IPR046939">
    <property type="entry name" value="TPPII_C_sf"/>
</dbReference>
<proteinExistence type="predicted"/>
<dbReference type="Gene3D" id="1.25.40.710">
    <property type="match status" value="1"/>
</dbReference>
<dbReference type="EMBL" id="JANBUO010002882">
    <property type="protein sequence ID" value="KAJ2793497.1"/>
    <property type="molecule type" value="Genomic_DNA"/>
</dbReference>
<keyword evidence="3" id="KW-1185">Reference proteome</keyword>
<evidence type="ECO:0000313" key="3">
    <source>
        <dbReference type="Proteomes" id="UP001140094"/>
    </source>
</evidence>
<evidence type="ECO:0000256" key="1">
    <source>
        <dbReference type="SAM" id="MobiDB-lite"/>
    </source>
</evidence>
<organism evidence="2 3">
    <name type="scientific">Coemansia guatemalensis</name>
    <dbReference type="NCBI Taxonomy" id="2761395"/>
    <lineage>
        <taxon>Eukaryota</taxon>
        <taxon>Fungi</taxon>
        <taxon>Fungi incertae sedis</taxon>
        <taxon>Zoopagomycota</taxon>
        <taxon>Kickxellomycotina</taxon>
        <taxon>Kickxellomycetes</taxon>
        <taxon>Kickxellales</taxon>
        <taxon>Kickxellaceae</taxon>
        <taxon>Coemansia</taxon>
    </lineage>
</organism>
<protein>
    <submittedName>
        <fullName evidence="2">Uncharacterized protein</fullName>
    </submittedName>
</protein>
<feature type="compositionally biased region" description="Basic and acidic residues" evidence="1">
    <location>
        <begin position="99"/>
        <end position="115"/>
    </location>
</feature>
<feature type="region of interest" description="Disordered" evidence="1">
    <location>
        <begin position="87"/>
        <end position="115"/>
    </location>
</feature>
<dbReference type="Proteomes" id="UP001140094">
    <property type="component" value="Unassembled WGS sequence"/>
</dbReference>
<accession>A0A9W8LQS0</accession>
<gene>
    <name evidence="2" type="ORF">H4R20_006523</name>
</gene>
<evidence type="ECO:0000313" key="2">
    <source>
        <dbReference type="EMBL" id="KAJ2793497.1"/>
    </source>
</evidence>
<dbReference type="OrthoDB" id="5584694at2759"/>
<comment type="caution">
    <text evidence="2">The sequence shown here is derived from an EMBL/GenBank/DDBJ whole genome shotgun (WGS) entry which is preliminary data.</text>
</comment>
<reference evidence="2" key="1">
    <citation type="submission" date="2022-07" db="EMBL/GenBank/DDBJ databases">
        <title>Phylogenomic reconstructions and comparative analyses of Kickxellomycotina fungi.</title>
        <authorList>
            <person name="Reynolds N.K."/>
            <person name="Stajich J.E."/>
            <person name="Barry K."/>
            <person name="Grigoriev I.V."/>
            <person name="Crous P."/>
            <person name="Smith M.E."/>
        </authorList>
    </citation>
    <scope>NUCLEOTIDE SEQUENCE</scope>
    <source>
        <strain evidence="2">NRRL 1565</strain>
    </source>
</reference>
<name>A0A9W8LQS0_9FUNG</name>
<sequence>MLDISLSSPIMLKTAFDMASIFTNTVYGKPSRGGSIPHGGRLPLFFNTEIASLPSEASPGDVLCGSLTMSPKTAAIGLTYIVPAKRKTSDNGDASNSDSKPKSFNREGESQVDKDRRELEEALRKVRLEWVKKVKEESVRNELVAELLAEQDGNSAIDDPDGQRAAVLAAQLETIDCARTSLPWCEAARLSEDGANKAIEIADQIIDLTRSRALTARLYSNQAALKDEDEKRLKKQADTAKTQLVGALTSKCRAMAFLVTRGSLSATASEASAEFVDVASEEQDEERIRGYEKAAAELSRWCDKAQQTDDVPFLAATLPLHIAKRQFGRALQPVVEWLAKAPLKQSNAVERKTMAELRDMLLAKQQWSLWADHFHAMKAVQSPASYQML</sequence>